<keyword evidence="8" id="KW-0969">Cilium</keyword>
<evidence type="ECO:0000256" key="2">
    <source>
        <dbReference type="ARBA" id="ARBA00009772"/>
    </source>
</evidence>
<keyword evidence="8" id="KW-0282">Flagellum</keyword>
<keyword evidence="9" id="KW-1185">Reference proteome</keyword>
<dbReference type="EMBL" id="CP069370">
    <property type="protein sequence ID" value="QYZ69809.1"/>
    <property type="molecule type" value="Genomic_DNA"/>
</dbReference>
<keyword evidence="5 7" id="KW-1133">Transmembrane helix</keyword>
<feature type="transmembrane region" description="Helical" evidence="7">
    <location>
        <begin position="127"/>
        <end position="147"/>
    </location>
</feature>
<name>A0A8G1EDU5_9RHOB</name>
<evidence type="ECO:0000256" key="1">
    <source>
        <dbReference type="ARBA" id="ARBA00004651"/>
    </source>
</evidence>
<dbReference type="PANTHER" id="PTHR30065:SF1">
    <property type="entry name" value="SURFACE PRESENTATION OF ANTIGENS PROTEIN SPAR"/>
    <property type="match status" value="1"/>
</dbReference>
<evidence type="ECO:0000313" key="8">
    <source>
        <dbReference type="EMBL" id="QYZ69809.1"/>
    </source>
</evidence>
<dbReference type="PANTHER" id="PTHR30065">
    <property type="entry name" value="FLAGELLAR BIOSYNTHETIC PROTEIN FLIR"/>
    <property type="match status" value="1"/>
</dbReference>
<organism evidence="8 9">
    <name type="scientific">Neotabrizicola shimadae</name>
    <dbReference type="NCBI Taxonomy" id="2807096"/>
    <lineage>
        <taxon>Bacteria</taxon>
        <taxon>Pseudomonadati</taxon>
        <taxon>Pseudomonadota</taxon>
        <taxon>Alphaproteobacteria</taxon>
        <taxon>Rhodobacterales</taxon>
        <taxon>Paracoccaceae</taxon>
        <taxon>Neotabrizicola</taxon>
    </lineage>
</organism>
<dbReference type="KEGG" id="nsm:JO391_19275"/>
<keyword evidence="4 7" id="KW-0812">Transmembrane</keyword>
<comment type="similarity">
    <text evidence="2">Belongs to the FliR/MopE/SpaR family.</text>
</comment>
<dbReference type="GO" id="GO:0005886">
    <property type="term" value="C:plasma membrane"/>
    <property type="evidence" value="ECO:0007669"/>
    <property type="project" value="UniProtKB-SubCell"/>
</dbReference>
<dbReference type="InterPro" id="IPR002010">
    <property type="entry name" value="T3SS_IM_R"/>
</dbReference>
<proteinExistence type="inferred from homology"/>
<evidence type="ECO:0000313" key="9">
    <source>
        <dbReference type="Proteomes" id="UP000826300"/>
    </source>
</evidence>
<dbReference type="Pfam" id="PF01311">
    <property type="entry name" value="Bac_export_1"/>
    <property type="match status" value="1"/>
</dbReference>
<sequence>MMGWMALLSQLSGATPDHIWKVSLVFLRVGAAMALLPAFGEQTLSARVRLVAALAFTAIVAPAVFDSLPGAGSGDLRSAAIEVVVGLALGLGLRLSVLAMQIAGMIAAQAMSLSQLTADTGPEPMPAVSQFLIVAILALAVGLGLHVRLAEFLVLSFQIVPSGSPIDSAVFAEWSLRETGRIFALAFVLAAPFQVASLLYNLALGFISRAMPQLMVTMIGAPVLAIGGFALLALASPVLLAVWLKAFETSLAAPFQVAP</sequence>
<accession>A0A8G1EDU5</accession>
<feature type="transmembrane region" description="Helical" evidence="7">
    <location>
        <begin position="182"/>
        <end position="207"/>
    </location>
</feature>
<dbReference type="GO" id="GO:0006605">
    <property type="term" value="P:protein targeting"/>
    <property type="evidence" value="ECO:0007669"/>
    <property type="project" value="InterPro"/>
</dbReference>
<feature type="transmembrane region" description="Helical" evidence="7">
    <location>
        <begin position="219"/>
        <end position="244"/>
    </location>
</feature>
<keyword evidence="3" id="KW-1003">Cell membrane</keyword>
<feature type="transmembrane region" description="Helical" evidence="7">
    <location>
        <begin position="20"/>
        <end position="39"/>
    </location>
</feature>
<dbReference type="AlphaFoldDB" id="A0A8G1EDU5"/>
<keyword evidence="8" id="KW-0966">Cell projection</keyword>
<evidence type="ECO:0000256" key="3">
    <source>
        <dbReference type="ARBA" id="ARBA00022475"/>
    </source>
</evidence>
<feature type="transmembrane region" description="Helical" evidence="7">
    <location>
        <begin position="46"/>
        <end position="65"/>
    </location>
</feature>
<keyword evidence="6 7" id="KW-0472">Membrane</keyword>
<evidence type="ECO:0000256" key="7">
    <source>
        <dbReference type="SAM" id="Phobius"/>
    </source>
</evidence>
<gene>
    <name evidence="8" type="ORF">JO391_19275</name>
</gene>
<evidence type="ECO:0000256" key="4">
    <source>
        <dbReference type="ARBA" id="ARBA00022692"/>
    </source>
</evidence>
<evidence type="ECO:0000256" key="6">
    <source>
        <dbReference type="ARBA" id="ARBA00023136"/>
    </source>
</evidence>
<protein>
    <submittedName>
        <fullName evidence="8">Flagellar biosynthetic protein FliR</fullName>
    </submittedName>
</protein>
<dbReference type="PRINTS" id="PR00953">
    <property type="entry name" value="TYPE3IMRPROT"/>
</dbReference>
<comment type="subcellular location">
    <subcellularLocation>
        <location evidence="1">Cell membrane</location>
        <topology evidence="1">Multi-pass membrane protein</topology>
    </subcellularLocation>
</comment>
<feature type="transmembrane region" description="Helical" evidence="7">
    <location>
        <begin position="85"/>
        <end position="106"/>
    </location>
</feature>
<evidence type="ECO:0000256" key="5">
    <source>
        <dbReference type="ARBA" id="ARBA00022989"/>
    </source>
</evidence>
<reference evidence="8" key="1">
    <citation type="submission" date="2021-02" db="EMBL/GenBank/DDBJ databases">
        <title>Rhodobacter shimadae sp. nov., an aerobic anoxygenic phototrophic bacterium isolated from a hot spring.</title>
        <authorList>
            <person name="Muramatsu S."/>
            <person name="Haruta S."/>
            <person name="Hirose S."/>
            <person name="Hanada S."/>
        </authorList>
    </citation>
    <scope>NUCLEOTIDE SEQUENCE</scope>
    <source>
        <strain evidence="8">N10</strain>
    </source>
</reference>
<dbReference type="Proteomes" id="UP000826300">
    <property type="component" value="Chromosome"/>
</dbReference>